<dbReference type="InterPro" id="IPR027413">
    <property type="entry name" value="GROEL-like_equatorial_sf"/>
</dbReference>
<dbReference type="GO" id="GO:0051082">
    <property type="term" value="F:unfolded protein binding"/>
    <property type="evidence" value="ECO:0000318"/>
    <property type="project" value="GO_Central"/>
</dbReference>
<dbReference type="SUPFAM" id="SSF48592">
    <property type="entry name" value="GroEL equatorial domain-like"/>
    <property type="match status" value="1"/>
</dbReference>
<dbReference type="GO" id="GO:0005832">
    <property type="term" value="C:chaperonin-containing T-complex"/>
    <property type="evidence" value="ECO:0000318"/>
    <property type="project" value="GO_Central"/>
</dbReference>
<dbReference type="Gene3D" id="3.50.7.10">
    <property type="entry name" value="GroEL"/>
    <property type="match status" value="1"/>
</dbReference>
<dbReference type="Gene3D" id="1.10.560.10">
    <property type="entry name" value="GroEL-like equatorial domain"/>
    <property type="match status" value="2"/>
</dbReference>
<organism evidence="5 6">
    <name type="scientific">Zea mays</name>
    <name type="common">Maize</name>
    <dbReference type="NCBI Taxonomy" id="4577"/>
    <lineage>
        <taxon>Eukaryota</taxon>
        <taxon>Viridiplantae</taxon>
        <taxon>Streptophyta</taxon>
        <taxon>Embryophyta</taxon>
        <taxon>Tracheophyta</taxon>
        <taxon>Spermatophyta</taxon>
        <taxon>Magnoliopsida</taxon>
        <taxon>Liliopsida</taxon>
        <taxon>Poales</taxon>
        <taxon>Poaceae</taxon>
        <taxon>PACMAD clade</taxon>
        <taxon>Panicoideae</taxon>
        <taxon>Andropogonodae</taxon>
        <taxon>Andropogoneae</taxon>
        <taxon>Tripsacinae</taxon>
        <taxon>Zea</taxon>
    </lineage>
</organism>
<name>A0A804N300_MAIZE</name>
<dbReference type="PANTHER" id="PTHR11353">
    <property type="entry name" value="CHAPERONIN"/>
    <property type="match status" value="1"/>
</dbReference>
<dbReference type="EnsemblPlants" id="Zm00001eb130780_T001">
    <property type="protein sequence ID" value="Zm00001eb130780_P001"/>
    <property type="gene ID" value="Zm00001eb130780"/>
</dbReference>
<dbReference type="SUPFAM" id="SSF54849">
    <property type="entry name" value="GroEL-intermediate domain like"/>
    <property type="match status" value="1"/>
</dbReference>
<sequence>MDIDLRFMSKVADIEDAEKQKMRDKVQKIIAHGINYFVNRQLIYNFPEELFADAGILAIEHADFEGIERLALITGGEIASTFDNPESVKLGHCKVIEEIMIGEDMLIHFTGIEVGQACTIVLRGTSEHVLDEVERSLHDTLCVLSETVNDTRVLFRGGWPEMAEHHKENCTARIDVITGNVGDMQKLGIQESFKEKQAILLFATEAAKMILKVGEIITCAPCRREDKMSAVCLYCDWRRVDV</sequence>
<evidence type="ECO:0000256" key="3">
    <source>
        <dbReference type="ARBA" id="ARBA00022840"/>
    </source>
</evidence>
<comment type="similarity">
    <text evidence="1">Belongs to the TCP-1 chaperonin family.</text>
</comment>
<keyword evidence="6" id="KW-1185">Reference proteome</keyword>
<dbReference type="Proteomes" id="UP000007305">
    <property type="component" value="Chromosome 3"/>
</dbReference>
<reference evidence="6" key="1">
    <citation type="submission" date="2015-12" db="EMBL/GenBank/DDBJ databases">
        <title>Update maize B73 reference genome by single molecule sequencing technologies.</title>
        <authorList>
            <consortium name="Maize Genome Sequencing Project"/>
            <person name="Ware D."/>
        </authorList>
    </citation>
    <scope>NUCLEOTIDE SEQUENCE [LARGE SCALE GENOMIC DNA]</scope>
    <source>
        <strain evidence="6">cv. B73</strain>
    </source>
</reference>
<keyword evidence="2" id="KW-0547">Nucleotide-binding</keyword>
<dbReference type="Gramene" id="Zm00001eb130780_T001">
    <property type="protein sequence ID" value="Zm00001eb130780_P001"/>
    <property type="gene ID" value="Zm00001eb130780"/>
</dbReference>
<dbReference type="AlphaFoldDB" id="A0A804N300"/>
<dbReference type="InParanoid" id="A0A804N300"/>
<dbReference type="GO" id="GO:0006457">
    <property type="term" value="P:protein folding"/>
    <property type="evidence" value="ECO:0000318"/>
    <property type="project" value="GO_Central"/>
</dbReference>
<protein>
    <recommendedName>
        <fullName evidence="7">T-complex protein 1 subunit beta</fullName>
    </recommendedName>
</protein>
<keyword evidence="4" id="KW-0143">Chaperone</keyword>
<reference evidence="5" key="2">
    <citation type="submission" date="2019-07" db="EMBL/GenBank/DDBJ databases">
        <authorList>
            <person name="Seetharam A."/>
            <person name="Woodhouse M."/>
            <person name="Cannon E."/>
        </authorList>
    </citation>
    <scope>NUCLEOTIDE SEQUENCE [LARGE SCALE GENOMIC DNA]</scope>
    <source>
        <strain evidence="5">cv. B73</strain>
    </source>
</reference>
<dbReference type="InterPro" id="IPR027409">
    <property type="entry name" value="GroEL-like_apical_dom_sf"/>
</dbReference>
<dbReference type="GO" id="GO:0140662">
    <property type="term" value="F:ATP-dependent protein folding chaperone"/>
    <property type="evidence" value="ECO:0007669"/>
    <property type="project" value="InterPro"/>
</dbReference>
<reference evidence="5" key="3">
    <citation type="submission" date="2021-05" db="UniProtKB">
        <authorList>
            <consortium name="EnsemblPlants"/>
        </authorList>
    </citation>
    <scope>IDENTIFICATION</scope>
    <source>
        <strain evidence="5">cv. B73</strain>
    </source>
</reference>
<dbReference type="InterPro" id="IPR017998">
    <property type="entry name" value="Chaperone_TCP-1"/>
</dbReference>
<dbReference type="InterPro" id="IPR027410">
    <property type="entry name" value="TCP-1-like_intermed_sf"/>
</dbReference>
<evidence type="ECO:0000256" key="4">
    <source>
        <dbReference type="ARBA" id="ARBA00023186"/>
    </source>
</evidence>
<proteinExistence type="inferred from homology"/>
<dbReference type="InterPro" id="IPR002423">
    <property type="entry name" value="Cpn60/GroEL/TCP-1"/>
</dbReference>
<keyword evidence="3" id="KW-0067">ATP-binding</keyword>
<evidence type="ECO:0000313" key="6">
    <source>
        <dbReference type="Proteomes" id="UP000007305"/>
    </source>
</evidence>
<dbReference type="Gene3D" id="3.30.260.10">
    <property type="entry name" value="TCP-1-like chaperonin intermediate domain"/>
    <property type="match status" value="1"/>
</dbReference>
<evidence type="ECO:0000256" key="1">
    <source>
        <dbReference type="ARBA" id="ARBA00008020"/>
    </source>
</evidence>
<evidence type="ECO:0008006" key="7">
    <source>
        <dbReference type="Google" id="ProtNLM"/>
    </source>
</evidence>
<evidence type="ECO:0000313" key="5">
    <source>
        <dbReference type="EnsemblPlants" id="Zm00001eb130780_P001"/>
    </source>
</evidence>
<dbReference type="GO" id="GO:0005524">
    <property type="term" value="F:ATP binding"/>
    <property type="evidence" value="ECO:0007669"/>
    <property type="project" value="UniProtKB-KW"/>
</dbReference>
<dbReference type="Pfam" id="PF00118">
    <property type="entry name" value="Cpn60_TCP1"/>
    <property type="match status" value="1"/>
</dbReference>
<evidence type="ECO:0000256" key="2">
    <source>
        <dbReference type="ARBA" id="ARBA00022741"/>
    </source>
</evidence>
<dbReference type="SUPFAM" id="SSF52029">
    <property type="entry name" value="GroEL apical domain-like"/>
    <property type="match status" value="1"/>
</dbReference>
<accession>A0A804N300</accession>